<evidence type="ECO:0000256" key="8">
    <source>
        <dbReference type="ARBA" id="ARBA00023180"/>
    </source>
</evidence>
<organism evidence="10">
    <name type="scientific">Capitella teleta</name>
    <name type="common">Polychaete worm</name>
    <dbReference type="NCBI Taxonomy" id="283909"/>
    <lineage>
        <taxon>Eukaryota</taxon>
        <taxon>Metazoa</taxon>
        <taxon>Spiralia</taxon>
        <taxon>Lophotrochozoa</taxon>
        <taxon>Annelida</taxon>
        <taxon>Polychaeta</taxon>
        <taxon>Sedentaria</taxon>
        <taxon>Scolecida</taxon>
        <taxon>Capitellidae</taxon>
        <taxon>Capitella</taxon>
    </lineage>
</organism>
<evidence type="ECO:0000313" key="12">
    <source>
        <dbReference type="Proteomes" id="UP000014760"/>
    </source>
</evidence>
<reference evidence="12" key="1">
    <citation type="submission" date="2012-12" db="EMBL/GenBank/DDBJ databases">
        <authorList>
            <person name="Hellsten U."/>
            <person name="Grimwood J."/>
            <person name="Chapman J.A."/>
            <person name="Shapiro H."/>
            <person name="Aerts A."/>
            <person name="Otillar R.P."/>
            <person name="Terry A.Y."/>
            <person name="Boore J.L."/>
            <person name="Simakov O."/>
            <person name="Marletaz F."/>
            <person name="Cho S.-J."/>
            <person name="Edsinger-Gonzales E."/>
            <person name="Havlak P."/>
            <person name="Kuo D.-H."/>
            <person name="Larsson T."/>
            <person name="Lv J."/>
            <person name="Arendt D."/>
            <person name="Savage R."/>
            <person name="Osoegawa K."/>
            <person name="de Jong P."/>
            <person name="Lindberg D.R."/>
            <person name="Seaver E.C."/>
            <person name="Weisblat D.A."/>
            <person name="Putnam N.H."/>
            <person name="Grigoriev I.V."/>
            <person name="Rokhsar D.S."/>
        </authorList>
    </citation>
    <scope>NUCLEOTIDE SEQUENCE</scope>
    <source>
        <strain evidence="12">I ESC-2004</strain>
    </source>
</reference>
<dbReference type="InterPro" id="IPR027417">
    <property type="entry name" value="P-loop_NTPase"/>
</dbReference>
<dbReference type="Proteomes" id="UP000014760">
    <property type="component" value="Unassembled WGS sequence"/>
</dbReference>
<evidence type="ECO:0000256" key="2">
    <source>
        <dbReference type="ARBA" id="ARBA00006339"/>
    </source>
</evidence>
<dbReference type="PANTHER" id="PTHR12137">
    <property type="entry name" value="CARBOHYDRATE SULFOTRANSFERASE"/>
    <property type="match status" value="1"/>
</dbReference>
<reference evidence="11" key="3">
    <citation type="submission" date="2015-06" db="UniProtKB">
        <authorList>
            <consortium name="EnsemblMetazoa"/>
        </authorList>
    </citation>
    <scope>IDENTIFICATION</scope>
</reference>
<evidence type="ECO:0000256" key="6">
    <source>
        <dbReference type="ARBA" id="ARBA00023034"/>
    </source>
</evidence>
<dbReference type="AlphaFoldDB" id="R7U6G9"/>
<keyword evidence="12" id="KW-1185">Reference proteome</keyword>
<evidence type="ECO:0000256" key="7">
    <source>
        <dbReference type="ARBA" id="ARBA00023136"/>
    </source>
</evidence>
<evidence type="ECO:0000256" key="1">
    <source>
        <dbReference type="ARBA" id="ARBA00004323"/>
    </source>
</evidence>
<keyword evidence="9" id="KW-0119">Carbohydrate metabolism</keyword>
<dbReference type="OrthoDB" id="2019940at2759"/>
<name>R7U6G9_CAPTE</name>
<evidence type="ECO:0000256" key="4">
    <source>
        <dbReference type="ARBA" id="ARBA00022692"/>
    </source>
</evidence>
<dbReference type="SUPFAM" id="SSF52540">
    <property type="entry name" value="P-loop containing nucleoside triphosphate hydrolases"/>
    <property type="match status" value="1"/>
</dbReference>
<gene>
    <name evidence="10" type="ORF">CAPTEDRAFT_208641</name>
</gene>
<dbReference type="OMA" id="AIYEHQH"/>
<evidence type="ECO:0000256" key="9">
    <source>
        <dbReference type="RuleBase" id="RU364020"/>
    </source>
</evidence>
<dbReference type="GO" id="GO:0000139">
    <property type="term" value="C:Golgi membrane"/>
    <property type="evidence" value="ECO:0007669"/>
    <property type="project" value="UniProtKB-SubCell"/>
</dbReference>
<reference evidence="10 12" key="2">
    <citation type="journal article" date="2013" name="Nature">
        <title>Insights into bilaterian evolution from three spiralian genomes.</title>
        <authorList>
            <person name="Simakov O."/>
            <person name="Marletaz F."/>
            <person name="Cho S.J."/>
            <person name="Edsinger-Gonzales E."/>
            <person name="Havlak P."/>
            <person name="Hellsten U."/>
            <person name="Kuo D.H."/>
            <person name="Larsson T."/>
            <person name="Lv J."/>
            <person name="Arendt D."/>
            <person name="Savage R."/>
            <person name="Osoegawa K."/>
            <person name="de Jong P."/>
            <person name="Grimwood J."/>
            <person name="Chapman J.A."/>
            <person name="Shapiro H."/>
            <person name="Aerts A."/>
            <person name="Otillar R.P."/>
            <person name="Terry A.Y."/>
            <person name="Boore J.L."/>
            <person name="Grigoriev I.V."/>
            <person name="Lindberg D.R."/>
            <person name="Seaver E.C."/>
            <person name="Weisblat D.A."/>
            <person name="Putnam N.H."/>
            <person name="Rokhsar D.S."/>
        </authorList>
    </citation>
    <scope>NUCLEOTIDE SEQUENCE</scope>
    <source>
        <strain evidence="10 12">I ESC-2004</strain>
    </source>
</reference>
<dbReference type="STRING" id="283909.R7U6G9"/>
<evidence type="ECO:0000313" key="11">
    <source>
        <dbReference type="EnsemblMetazoa" id="CapteP208641"/>
    </source>
</evidence>
<dbReference type="EMBL" id="AMQN01010083">
    <property type="status" value="NOT_ANNOTATED_CDS"/>
    <property type="molecule type" value="Genomic_DNA"/>
</dbReference>
<comment type="similarity">
    <text evidence="2 9">Belongs to the sulfotransferase 2 family.</text>
</comment>
<dbReference type="EMBL" id="KB307016">
    <property type="protein sequence ID" value="ELT99271.1"/>
    <property type="molecule type" value="Genomic_DNA"/>
</dbReference>
<keyword evidence="7 9" id="KW-0472">Membrane</keyword>
<keyword evidence="6 9" id="KW-0333">Golgi apparatus</keyword>
<keyword evidence="8 9" id="KW-0325">Glycoprotein</keyword>
<keyword evidence="5 9" id="KW-1133">Transmembrane helix</keyword>
<dbReference type="Pfam" id="PF03567">
    <property type="entry name" value="Sulfotransfer_2"/>
    <property type="match status" value="1"/>
</dbReference>
<dbReference type="EnsemblMetazoa" id="CapteT208641">
    <property type="protein sequence ID" value="CapteP208641"/>
    <property type="gene ID" value="CapteG208641"/>
</dbReference>
<dbReference type="InterPro" id="IPR018011">
    <property type="entry name" value="Carb_sulfotrans_8-10"/>
</dbReference>
<evidence type="ECO:0000256" key="5">
    <source>
        <dbReference type="ARBA" id="ARBA00022989"/>
    </source>
</evidence>
<dbReference type="HOGENOM" id="CLU_043398_3_0_1"/>
<feature type="transmembrane region" description="Helical" evidence="9">
    <location>
        <begin position="7"/>
        <end position="26"/>
    </location>
</feature>
<dbReference type="InterPro" id="IPR005331">
    <property type="entry name" value="Sulfotransferase"/>
</dbReference>
<sequence>MGQTLRLMFSGILIGVLLMVCLIQVWPRDVFIEQQPQPESRESDSFVRCSAEERANYLEELCGEPDYPDEVTLPPTNHFYADEKHRIMICALPKTGCTSWKSFLMKLATGLDEDLGPSHIEENLIKHGITTVKRGIFPDKYRSYYKFIEVRHPFTRLISAYKDKVVDTTNCQGPVDGVFPTWVQFAEYVANGNSSCVNRHWMPYNELCPICKMKFDAVTKLETISTDVDQFLRRHNFTNKYQFGQKNVQPGVPGKTNEDYINELPEKVFSKLRKLMHTDMKLFGYDIDDERRMSCGYGKKGCC</sequence>
<dbReference type="PANTHER" id="PTHR12137:SF54">
    <property type="entry name" value="CARBOHYDRATE SULFOTRANSFERASE"/>
    <property type="match status" value="1"/>
</dbReference>
<protein>
    <recommendedName>
        <fullName evidence="9">Carbohydrate sulfotransferase</fullName>
        <ecNumber evidence="9">2.8.2.-</ecNumber>
    </recommendedName>
</protein>
<dbReference type="GO" id="GO:0016051">
    <property type="term" value="P:carbohydrate biosynthetic process"/>
    <property type="evidence" value="ECO:0007669"/>
    <property type="project" value="InterPro"/>
</dbReference>
<accession>R7U6G9</accession>
<evidence type="ECO:0000256" key="3">
    <source>
        <dbReference type="ARBA" id="ARBA00022679"/>
    </source>
</evidence>
<dbReference type="GO" id="GO:0008146">
    <property type="term" value="F:sulfotransferase activity"/>
    <property type="evidence" value="ECO:0007669"/>
    <property type="project" value="InterPro"/>
</dbReference>
<evidence type="ECO:0000313" key="10">
    <source>
        <dbReference type="EMBL" id="ELT99271.1"/>
    </source>
</evidence>
<keyword evidence="3 9" id="KW-0808">Transferase</keyword>
<keyword evidence="9" id="KW-0735">Signal-anchor</keyword>
<dbReference type="EC" id="2.8.2.-" evidence="9"/>
<proteinExistence type="inferred from homology"/>
<keyword evidence="4 9" id="KW-0812">Transmembrane</keyword>
<comment type="subcellular location">
    <subcellularLocation>
        <location evidence="1 9">Golgi apparatus membrane</location>
        <topology evidence="1 9">Single-pass type II membrane protein</topology>
    </subcellularLocation>
</comment>